<evidence type="ECO:0000313" key="1">
    <source>
        <dbReference type="EMBL" id="AWB32700.1"/>
    </source>
</evidence>
<proteinExistence type="predicted"/>
<protein>
    <submittedName>
        <fullName evidence="1">Uncharacterized protein</fullName>
    </submittedName>
</protein>
<dbReference type="EMBL" id="CP028901">
    <property type="protein sequence ID" value="AWB32700.1"/>
    <property type="molecule type" value="Genomic_DNA"/>
</dbReference>
<gene>
    <name evidence="1" type="ORF">DBV39_02075</name>
</gene>
<reference evidence="1 2" key="1">
    <citation type="submission" date="2018-04" db="EMBL/GenBank/DDBJ databases">
        <title>Bordetella sp. HZ20 isolated from seawater.</title>
        <authorList>
            <person name="Sun C."/>
        </authorList>
    </citation>
    <scope>NUCLEOTIDE SEQUENCE [LARGE SCALE GENOMIC DNA]</scope>
    <source>
        <strain evidence="1 2">HZ20</strain>
    </source>
</reference>
<sequence length="241" mass="26974">MDKMIKGNKLRLRYFFDAGSGVCLWSGDDATEAQYGFAIDADDLPLSINTRQWLRYLIAWFDTSLDWDDAGGPARWSAEEQTRFRLAAQDGFSRLQHELASAGYDVFDESCTAGDSCPNPASLRIRIFLPAADPCDANGHHQALLTALAAFSPSTLHAPEPYWKEPGWYEHYFELFPADLATFDAIVAHSEQGWHVTRNGECDAVWNASPGHVFLLPEVIWANLFLFCPNPPAPDQEYLPS</sequence>
<organism evidence="1 2">
    <name type="scientific">Orrella marina</name>
    <dbReference type="NCBI Taxonomy" id="2163011"/>
    <lineage>
        <taxon>Bacteria</taxon>
        <taxon>Pseudomonadati</taxon>
        <taxon>Pseudomonadota</taxon>
        <taxon>Betaproteobacteria</taxon>
        <taxon>Burkholderiales</taxon>
        <taxon>Alcaligenaceae</taxon>
        <taxon>Orrella</taxon>
    </lineage>
</organism>
<dbReference type="AlphaFoldDB" id="A0A2R4XFW2"/>
<dbReference type="Proteomes" id="UP000244571">
    <property type="component" value="Chromosome"/>
</dbReference>
<name>A0A2R4XFW2_9BURK</name>
<evidence type="ECO:0000313" key="2">
    <source>
        <dbReference type="Proteomes" id="UP000244571"/>
    </source>
</evidence>
<accession>A0A2R4XFW2</accession>
<dbReference type="KEGG" id="boz:DBV39_02075"/>
<keyword evidence="2" id="KW-1185">Reference proteome</keyword>